<organism evidence="3 4">
    <name type="scientific">Mycena indigotica</name>
    <dbReference type="NCBI Taxonomy" id="2126181"/>
    <lineage>
        <taxon>Eukaryota</taxon>
        <taxon>Fungi</taxon>
        <taxon>Dikarya</taxon>
        <taxon>Basidiomycota</taxon>
        <taxon>Agaricomycotina</taxon>
        <taxon>Agaricomycetes</taxon>
        <taxon>Agaricomycetidae</taxon>
        <taxon>Agaricales</taxon>
        <taxon>Marasmiineae</taxon>
        <taxon>Mycenaceae</taxon>
        <taxon>Mycena</taxon>
    </lineage>
</organism>
<dbReference type="InterPro" id="IPR036812">
    <property type="entry name" value="NAD(P)_OxRdtase_dom_sf"/>
</dbReference>
<gene>
    <name evidence="3" type="ORF">MIND_01347100</name>
</gene>
<dbReference type="InterPro" id="IPR023210">
    <property type="entry name" value="NADP_OxRdtase_dom"/>
</dbReference>
<dbReference type="Proteomes" id="UP000636479">
    <property type="component" value="Unassembled WGS sequence"/>
</dbReference>
<dbReference type="PANTHER" id="PTHR43364">
    <property type="entry name" value="NADH-SPECIFIC METHYLGLYOXAL REDUCTASE-RELATED"/>
    <property type="match status" value="1"/>
</dbReference>
<dbReference type="AlphaFoldDB" id="A0A8H6S1S9"/>
<dbReference type="Pfam" id="PF00248">
    <property type="entry name" value="Aldo_ket_red"/>
    <property type="match status" value="1"/>
</dbReference>
<dbReference type="GeneID" id="59352424"/>
<evidence type="ECO:0000256" key="1">
    <source>
        <dbReference type="ARBA" id="ARBA00023002"/>
    </source>
</evidence>
<proteinExistence type="predicted"/>
<keyword evidence="1" id="KW-0560">Oxidoreductase</keyword>
<evidence type="ECO:0000313" key="4">
    <source>
        <dbReference type="Proteomes" id="UP000636479"/>
    </source>
</evidence>
<dbReference type="EMBL" id="JACAZF010000016">
    <property type="protein sequence ID" value="KAF7289735.1"/>
    <property type="molecule type" value="Genomic_DNA"/>
</dbReference>
<accession>A0A8H6S1S9</accession>
<dbReference type="Gene3D" id="3.20.20.100">
    <property type="entry name" value="NADP-dependent oxidoreductase domain"/>
    <property type="match status" value="1"/>
</dbReference>
<evidence type="ECO:0000313" key="3">
    <source>
        <dbReference type="EMBL" id="KAF7289735.1"/>
    </source>
</evidence>
<comment type="caution">
    <text evidence="3">The sequence shown here is derived from an EMBL/GenBank/DDBJ whole genome shotgun (WGS) entry which is preliminary data.</text>
</comment>
<keyword evidence="4" id="KW-1185">Reference proteome</keyword>
<dbReference type="InterPro" id="IPR050523">
    <property type="entry name" value="AKR_Detox_Biosynth"/>
</dbReference>
<reference evidence="3" key="1">
    <citation type="submission" date="2020-05" db="EMBL/GenBank/DDBJ databases">
        <title>Mycena genomes resolve the evolution of fungal bioluminescence.</title>
        <authorList>
            <person name="Tsai I.J."/>
        </authorList>
    </citation>
    <scope>NUCLEOTIDE SEQUENCE</scope>
    <source>
        <strain evidence="3">171206Taipei</strain>
    </source>
</reference>
<sequence length="386" mass="43070">MPSSTRPQPIFAPRIPGAASIGAPGTFCTLTNPTKVQRLIDTWCEVVGQTPGQRPVRAIDTSNVYGFGTSEKLLAQTNLHGSAIDTKFYPLLPGDHSRTKLRQAYERMVAALGGRRVRVLYLNAPDRATPFSETFAAMDELYREGGFEMLGLSNYRSYEVAEIMTLCQANRWNAPRSNLVSKQTRLLMQESNRLIPCLRHFNIKFAAYSPLAGGYLVGGMLFDPESVPSDDGIDVKLEELNLQERSTHSPHPPLRAIQRRLKGSGSNFDPQNPFGMWYQNRYLHPSMNDAVMVLTAVLQRYNLSLHEASVRWLQHHSAMLPTDIGIVFGGTRPDHVRETLGYCMYGPLPDAVVDAFDECYASVKLDGGLPGYWCDPAWYNPGVHGY</sequence>
<dbReference type="RefSeq" id="XP_037213464.1">
    <property type="nucleotide sequence ID" value="XM_037369908.1"/>
</dbReference>
<name>A0A8H6S1S9_9AGAR</name>
<dbReference type="PANTHER" id="PTHR43364:SF4">
    <property type="entry name" value="NAD(P)-LINKED OXIDOREDUCTASE SUPERFAMILY PROTEIN"/>
    <property type="match status" value="1"/>
</dbReference>
<protein>
    <submittedName>
        <fullName evidence="3">Aflatoxin B1-aldehyde reductase</fullName>
    </submittedName>
</protein>
<dbReference type="GO" id="GO:0016491">
    <property type="term" value="F:oxidoreductase activity"/>
    <property type="evidence" value="ECO:0007669"/>
    <property type="project" value="UniProtKB-KW"/>
</dbReference>
<feature type="domain" description="NADP-dependent oxidoreductase" evidence="2">
    <location>
        <begin position="56"/>
        <end position="360"/>
    </location>
</feature>
<evidence type="ECO:0000259" key="2">
    <source>
        <dbReference type="Pfam" id="PF00248"/>
    </source>
</evidence>
<dbReference type="SUPFAM" id="SSF51430">
    <property type="entry name" value="NAD(P)-linked oxidoreductase"/>
    <property type="match status" value="1"/>
</dbReference>
<dbReference type="OrthoDB" id="2310150at2759"/>
<dbReference type="InterPro" id="IPR018170">
    <property type="entry name" value="Aldo/ket_reductase_CS"/>
</dbReference>
<dbReference type="PROSITE" id="PS00062">
    <property type="entry name" value="ALDOKETO_REDUCTASE_2"/>
    <property type="match status" value="1"/>
</dbReference>